<evidence type="ECO:0000313" key="6">
    <source>
        <dbReference type="Proteomes" id="UP001144096"/>
    </source>
</evidence>
<dbReference type="InterPro" id="IPR045032">
    <property type="entry name" value="PEL"/>
</dbReference>
<dbReference type="AlphaFoldDB" id="A0A9X2SKZ5"/>
<evidence type="ECO:0000259" key="4">
    <source>
        <dbReference type="SMART" id="SM00656"/>
    </source>
</evidence>
<dbReference type="InterPro" id="IPR012334">
    <property type="entry name" value="Pectin_lyas_fold"/>
</dbReference>
<keyword evidence="2" id="KW-0624">Polysaccharide degradation</keyword>
<dbReference type="Proteomes" id="UP001144096">
    <property type="component" value="Unassembled WGS sequence"/>
</dbReference>
<dbReference type="RefSeq" id="WP_257920578.1">
    <property type="nucleotide sequence ID" value="NZ_JAMXQV010000006.1"/>
</dbReference>
<accession>A0A9X2SKZ5</accession>
<organism evidence="5 6">
    <name type="scientific">Amycolatopsis iheyensis</name>
    <dbReference type="NCBI Taxonomy" id="2945988"/>
    <lineage>
        <taxon>Bacteria</taxon>
        <taxon>Bacillati</taxon>
        <taxon>Actinomycetota</taxon>
        <taxon>Actinomycetes</taxon>
        <taxon>Pseudonocardiales</taxon>
        <taxon>Pseudonocardiaceae</taxon>
        <taxon>Amycolatopsis</taxon>
    </lineage>
</organism>
<dbReference type="PANTHER" id="PTHR31683">
    <property type="entry name" value="PECTATE LYASE 18-RELATED"/>
    <property type="match status" value="1"/>
</dbReference>
<dbReference type="Pfam" id="PF00544">
    <property type="entry name" value="Pectate_lyase_4"/>
    <property type="match status" value="1"/>
</dbReference>
<dbReference type="InterPro" id="IPR002022">
    <property type="entry name" value="Pec_lyase"/>
</dbReference>
<dbReference type="Gene3D" id="2.160.20.10">
    <property type="entry name" value="Single-stranded right-handed beta-helix, Pectin lyase-like"/>
    <property type="match status" value="1"/>
</dbReference>
<name>A0A9X2SKZ5_9PSEU</name>
<dbReference type="GO" id="GO:0000272">
    <property type="term" value="P:polysaccharide catabolic process"/>
    <property type="evidence" value="ECO:0007669"/>
    <property type="project" value="UniProtKB-KW"/>
</dbReference>
<proteinExistence type="inferred from homology"/>
<keyword evidence="2" id="KW-0964">Secreted</keyword>
<dbReference type="EMBL" id="JAMXQV010000006">
    <property type="protein sequence ID" value="MCR6483955.1"/>
    <property type="molecule type" value="Genomic_DNA"/>
</dbReference>
<comment type="similarity">
    <text evidence="2">Belongs to the polysaccharide lyase 1 family.</text>
</comment>
<dbReference type="PROSITE" id="PS51318">
    <property type="entry name" value="TAT"/>
    <property type="match status" value="1"/>
</dbReference>
<evidence type="ECO:0000313" key="5">
    <source>
        <dbReference type="EMBL" id="MCR6483955.1"/>
    </source>
</evidence>
<gene>
    <name evidence="5" type="ORF">M8542_14110</name>
</gene>
<keyword evidence="2" id="KW-0119">Carbohydrate metabolism</keyword>
<dbReference type="InterPro" id="IPR006311">
    <property type="entry name" value="TAT_signal"/>
</dbReference>
<feature type="domain" description="Pectate lyase" evidence="4">
    <location>
        <begin position="53"/>
        <end position="268"/>
    </location>
</feature>
<reference evidence="5" key="1">
    <citation type="submission" date="2022-06" db="EMBL/GenBank/DDBJ databases">
        <title>Amycolatopsis iheyaensis sp. nov., a new species of the genus Amycolatopsis isolated from soil in Iheya island, Japan.</title>
        <authorList>
            <person name="Ngamcharungchit C."/>
            <person name="Kanto H."/>
            <person name="Take A."/>
            <person name="Intra B."/>
            <person name="Matsumoto A."/>
            <person name="Panbangred W."/>
            <person name="Inahashi Y."/>
        </authorList>
    </citation>
    <scope>NUCLEOTIDE SEQUENCE</scope>
    <source>
        <strain evidence="5">OK19-0408</strain>
    </source>
</reference>
<evidence type="ECO:0000256" key="3">
    <source>
        <dbReference type="SAM" id="SignalP"/>
    </source>
</evidence>
<feature type="chain" id="PRO_5040886974" evidence="3">
    <location>
        <begin position="37"/>
        <end position="329"/>
    </location>
</feature>
<evidence type="ECO:0000256" key="1">
    <source>
        <dbReference type="ARBA" id="ARBA00023239"/>
    </source>
</evidence>
<comment type="subcellular location">
    <subcellularLocation>
        <location evidence="2">Secreted</location>
    </subcellularLocation>
</comment>
<keyword evidence="1 2" id="KW-0456">Lyase</keyword>
<sequence length="329" mass="34115">MTRTSRFSARTFAHAAAVSAAVTAALAVVPAGVAHAAYESSPAGFGAGTTGGAGGETVTVTTASAFTSAVTGTTARTVRVSGKITLPDKTLVKIGSNKTVLGVGSGSGFTGGGLAVDKASNVIIRNLAIAKAVGTDAIQIQRGSTRVWVDHNDLSSDLGHGKDYYDGLLDISHAADGITVSWNKFHDHYKVSLVGHSDNNAAEDTGKLHVTYSHNWFENVNSRLPSLRFGTGHAYDNYFHAVTDSAVHSRMNAQFLAQNNVFESTKVCLETTGDSDVDGYLNESGNSFGGCTNKITRTGSMSTAPYSFTLEPTSTVKATVTAGAGVGRI</sequence>
<evidence type="ECO:0000256" key="2">
    <source>
        <dbReference type="RuleBase" id="RU361173"/>
    </source>
</evidence>
<keyword evidence="3" id="KW-0732">Signal</keyword>
<protein>
    <submittedName>
        <fullName evidence="5">Pectate lyase</fullName>
    </submittedName>
</protein>
<dbReference type="GO" id="GO:0005576">
    <property type="term" value="C:extracellular region"/>
    <property type="evidence" value="ECO:0007669"/>
    <property type="project" value="UniProtKB-SubCell"/>
</dbReference>
<keyword evidence="6" id="KW-1185">Reference proteome</keyword>
<dbReference type="GO" id="GO:0030570">
    <property type="term" value="F:pectate lyase activity"/>
    <property type="evidence" value="ECO:0007669"/>
    <property type="project" value="InterPro"/>
</dbReference>
<dbReference type="PANTHER" id="PTHR31683:SF18">
    <property type="entry name" value="PECTATE LYASE 21-RELATED"/>
    <property type="match status" value="1"/>
</dbReference>
<dbReference type="SMART" id="SM00656">
    <property type="entry name" value="Amb_all"/>
    <property type="match status" value="1"/>
</dbReference>
<feature type="signal peptide" evidence="3">
    <location>
        <begin position="1"/>
        <end position="36"/>
    </location>
</feature>
<comment type="caution">
    <text evidence="5">The sequence shown here is derived from an EMBL/GenBank/DDBJ whole genome shotgun (WGS) entry which is preliminary data.</text>
</comment>
<dbReference type="InterPro" id="IPR011050">
    <property type="entry name" value="Pectin_lyase_fold/virulence"/>
</dbReference>
<dbReference type="SUPFAM" id="SSF51126">
    <property type="entry name" value="Pectin lyase-like"/>
    <property type="match status" value="1"/>
</dbReference>